<gene>
    <name evidence="3" type="ORF">GCM10009067_38160</name>
</gene>
<sequence>MSGHGPSVAIACQGGGSHSAFTAGALQRLLPAVEDEYDLVGLSGTSGGALCAVTAWYGLLSEGPDYAGALLEEVWCDVAATTPPSFLLNESLVWHKRLQNRMLPVADISPYAASGAVGHDWYLSLLDRHIAFEEFDSLAEEAPPHVTVGTVNVNNGVFETFSDAAITPKAVLASAAFPLLYKAVELNGHWHWDGLFSQNPPIREFLTSDRPKPDEIWVIQIEPQTRDDRPTSLAEITDRRQELSGNLSLNQELFFVRKVNDWVEKGYLPDDFKHVEIRRLGLDEKLTAASKRDRDPRFIEDLMETGRAEADAFLDRVPEDATEPSVQ</sequence>
<keyword evidence="3" id="KW-0378">Hydrolase</keyword>
<evidence type="ECO:0000256" key="1">
    <source>
        <dbReference type="ARBA" id="ARBA00023098"/>
    </source>
</evidence>
<organism evidence="3 4">
    <name type="scientific">Haloarcula sebkhae</name>
    <dbReference type="NCBI Taxonomy" id="932660"/>
    <lineage>
        <taxon>Archaea</taxon>
        <taxon>Methanobacteriati</taxon>
        <taxon>Methanobacteriota</taxon>
        <taxon>Stenosarchaea group</taxon>
        <taxon>Halobacteria</taxon>
        <taxon>Halobacteriales</taxon>
        <taxon>Haloarculaceae</taxon>
        <taxon>Haloarcula</taxon>
    </lineage>
</organism>
<reference evidence="3" key="1">
    <citation type="journal article" date="2014" name="Int. J. Syst. Evol. Microbiol.">
        <title>Complete genome sequence of Corynebacterium casei LMG S-19264T (=DSM 44701T), isolated from a smear-ripened cheese.</title>
        <authorList>
            <consortium name="US DOE Joint Genome Institute (JGI-PGF)"/>
            <person name="Walter F."/>
            <person name="Albersmeier A."/>
            <person name="Kalinowski J."/>
            <person name="Ruckert C."/>
        </authorList>
    </citation>
    <scope>NUCLEOTIDE SEQUENCE</scope>
    <source>
        <strain evidence="3">JCM 19018</strain>
    </source>
</reference>
<dbReference type="SUPFAM" id="SSF52151">
    <property type="entry name" value="FabD/lysophospholipase-like"/>
    <property type="match status" value="1"/>
</dbReference>
<accession>A0A830EWD8</accession>
<dbReference type="AlphaFoldDB" id="A0A830EWD8"/>
<dbReference type="Gene3D" id="3.40.1090.10">
    <property type="entry name" value="Cytosolic phospholipase A2 catalytic domain"/>
    <property type="match status" value="2"/>
</dbReference>
<dbReference type="GO" id="GO:0016787">
    <property type="term" value="F:hydrolase activity"/>
    <property type="evidence" value="ECO:0007669"/>
    <property type="project" value="UniProtKB-KW"/>
</dbReference>
<comment type="caution">
    <text evidence="3">The sequence shown here is derived from an EMBL/GenBank/DDBJ whole genome shotgun (WGS) entry which is preliminary data.</text>
</comment>
<name>A0A830EWD8_9EURY</name>
<reference evidence="3" key="2">
    <citation type="submission" date="2020-09" db="EMBL/GenBank/DDBJ databases">
        <authorList>
            <person name="Sun Q."/>
            <person name="Ohkuma M."/>
        </authorList>
    </citation>
    <scope>NUCLEOTIDE SEQUENCE</scope>
    <source>
        <strain evidence="3">JCM 19018</strain>
    </source>
</reference>
<keyword evidence="1" id="KW-0443">Lipid metabolism</keyword>
<dbReference type="Pfam" id="PF01734">
    <property type="entry name" value="Patatin"/>
    <property type="match status" value="1"/>
</dbReference>
<dbReference type="OrthoDB" id="371677at2157"/>
<evidence type="ECO:0000313" key="4">
    <source>
        <dbReference type="Proteomes" id="UP000614221"/>
    </source>
</evidence>
<dbReference type="Proteomes" id="UP000614221">
    <property type="component" value="Unassembled WGS sequence"/>
</dbReference>
<dbReference type="EMBL" id="BMPD01000009">
    <property type="protein sequence ID" value="GGK82242.1"/>
    <property type="molecule type" value="Genomic_DNA"/>
</dbReference>
<protein>
    <submittedName>
        <fullName evidence="3">Alpha/beta hydrolase</fullName>
    </submittedName>
</protein>
<feature type="domain" description="PNPLA" evidence="2">
    <location>
        <begin position="10"/>
        <end position="206"/>
    </location>
</feature>
<dbReference type="GO" id="GO:0006629">
    <property type="term" value="P:lipid metabolic process"/>
    <property type="evidence" value="ECO:0007669"/>
    <property type="project" value="UniProtKB-KW"/>
</dbReference>
<dbReference type="PROSITE" id="PS51635">
    <property type="entry name" value="PNPLA"/>
    <property type="match status" value="1"/>
</dbReference>
<dbReference type="InterPro" id="IPR016035">
    <property type="entry name" value="Acyl_Trfase/lysoPLipase"/>
</dbReference>
<proteinExistence type="predicted"/>
<dbReference type="RefSeq" id="WP_188980388.1">
    <property type="nucleotide sequence ID" value="NZ_BMPD01000009.1"/>
</dbReference>
<evidence type="ECO:0000313" key="3">
    <source>
        <dbReference type="EMBL" id="GGK82242.1"/>
    </source>
</evidence>
<dbReference type="InterPro" id="IPR002641">
    <property type="entry name" value="PNPLA_dom"/>
</dbReference>
<evidence type="ECO:0000259" key="2">
    <source>
        <dbReference type="PROSITE" id="PS51635"/>
    </source>
</evidence>